<protein>
    <submittedName>
        <fullName evidence="1">Uncharacterized protein</fullName>
    </submittedName>
</protein>
<proteinExistence type="predicted"/>
<sequence length="364" mass="41149">PTCHRSTTVDEAEFVHVRLGLDEPPEPLLCKCKSPVATITDIAKRVQRSDHAVVDVPDISLYKGTHMLKADGVKVYVFCYEFGYVVTSTDWNLSVISCTVTIGPTVMVEMTDKPDIMVAEMMMDGSLVYIDTLCTDGVVAAPSREYVKRPVSRFEHPPMIVRRSWDEKPPDSVTRDTAMPNDGLVCVTSFRTLRMKPPTIDLRYKSGLMYMSTDSGEVALTEGDVNMVEDTIYEMHVDRGRTESTVTIRNPIERTSKRVPNNSEVIKSAFMAMSCNVNMSMILFDITNMSFRMRTRVYEMAQSVASTSGRVIVIFGAGRFQEMREMKLTSYSYIAIDPEIDIEPLRKRMKKVRIMAYDLNTPMS</sequence>
<reference evidence="1 2" key="1">
    <citation type="journal article" date="2021" name="Nat. Commun.">
        <title>Genetic determinants of endophytism in the Arabidopsis root mycobiome.</title>
        <authorList>
            <person name="Mesny F."/>
            <person name="Miyauchi S."/>
            <person name="Thiergart T."/>
            <person name="Pickel B."/>
            <person name="Atanasova L."/>
            <person name="Karlsson M."/>
            <person name="Huettel B."/>
            <person name="Barry K.W."/>
            <person name="Haridas S."/>
            <person name="Chen C."/>
            <person name="Bauer D."/>
            <person name="Andreopoulos W."/>
            <person name="Pangilinan J."/>
            <person name="LaButti K."/>
            <person name="Riley R."/>
            <person name="Lipzen A."/>
            <person name="Clum A."/>
            <person name="Drula E."/>
            <person name="Henrissat B."/>
            <person name="Kohler A."/>
            <person name="Grigoriev I.V."/>
            <person name="Martin F.M."/>
            <person name="Hacquard S."/>
        </authorList>
    </citation>
    <scope>NUCLEOTIDE SEQUENCE [LARGE SCALE GENOMIC DNA]</scope>
    <source>
        <strain evidence="1 2">MPI-SDFR-AT-0080</strain>
    </source>
</reference>
<accession>A0ABQ8FPC0</accession>
<evidence type="ECO:0000313" key="1">
    <source>
        <dbReference type="EMBL" id="KAH7001767.1"/>
    </source>
</evidence>
<organism evidence="1 2">
    <name type="scientific">Macrophomina phaseolina</name>
    <dbReference type="NCBI Taxonomy" id="35725"/>
    <lineage>
        <taxon>Eukaryota</taxon>
        <taxon>Fungi</taxon>
        <taxon>Dikarya</taxon>
        <taxon>Ascomycota</taxon>
        <taxon>Pezizomycotina</taxon>
        <taxon>Dothideomycetes</taxon>
        <taxon>Dothideomycetes incertae sedis</taxon>
        <taxon>Botryosphaeriales</taxon>
        <taxon>Botryosphaeriaceae</taxon>
        <taxon>Macrophomina</taxon>
    </lineage>
</organism>
<gene>
    <name evidence="1" type="ORF">B0J12DRAFT_558181</name>
</gene>
<dbReference type="Proteomes" id="UP000774617">
    <property type="component" value="Unassembled WGS sequence"/>
</dbReference>
<evidence type="ECO:0000313" key="2">
    <source>
        <dbReference type="Proteomes" id="UP000774617"/>
    </source>
</evidence>
<feature type="non-terminal residue" evidence="1">
    <location>
        <position position="364"/>
    </location>
</feature>
<dbReference type="EMBL" id="JAGTJR010000146">
    <property type="protein sequence ID" value="KAH7001767.1"/>
    <property type="molecule type" value="Genomic_DNA"/>
</dbReference>
<name>A0ABQ8FPC0_9PEZI</name>
<keyword evidence="2" id="KW-1185">Reference proteome</keyword>
<feature type="non-terminal residue" evidence="1">
    <location>
        <position position="1"/>
    </location>
</feature>
<comment type="caution">
    <text evidence="1">The sequence shown here is derived from an EMBL/GenBank/DDBJ whole genome shotgun (WGS) entry which is preliminary data.</text>
</comment>